<reference evidence="2 3" key="1">
    <citation type="submission" date="2019-10" db="EMBL/GenBank/DDBJ databases">
        <title>Draft Genome Assembly of Rhodococcus zopfii DSM44189.</title>
        <authorList>
            <person name="Sutton J.M."/>
            <person name="Akob D.M."/>
            <person name="Bushman T.J."/>
        </authorList>
    </citation>
    <scope>NUCLEOTIDE SEQUENCE [LARGE SCALE GENOMIC DNA]</scope>
    <source>
        <strain evidence="2 3">DSM 44189</strain>
    </source>
</reference>
<evidence type="ECO:0000313" key="2">
    <source>
        <dbReference type="EMBL" id="MDV2475929.1"/>
    </source>
</evidence>
<feature type="transmembrane region" description="Helical" evidence="1">
    <location>
        <begin position="42"/>
        <end position="65"/>
    </location>
</feature>
<evidence type="ECO:0000256" key="1">
    <source>
        <dbReference type="SAM" id="Phobius"/>
    </source>
</evidence>
<protein>
    <recommendedName>
        <fullName evidence="4">DUF1109 domain-containing protein</fullName>
    </recommendedName>
</protein>
<feature type="transmembrane region" description="Helical" evidence="1">
    <location>
        <begin position="12"/>
        <end position="36"/>
    </location>
</feature>
<accession>A0ABU3WPL2</accession>
<dbReference type="PROSITE" id="PS51257">
    <property type="entry name" value="PROKAR_LIPOPROTEIN"/>
    <property type="match status" value="1"/>
</dbReference>
<proteinExistence type="predicted"/>
<dbReference type="EMBL" id="WBMO01000001">
    <property type="protein sequence ID" value="MDV2475929.1"/>
    <property type="molecule type" value="Genomic_DNA"/>
</dbReference>
<sequence>MRANATPPPRWWRIVVGVVLPILVTIACAALLLAALQPIASFVLVIIAGYALVGLGAVWTALAGVRLWRFRPDRRIWIAPTIVAVTVTLAVLGVPGRIGWQLSKGDLARYAEDCPATYGDMRLGVYEVYMVTPRPGGCHFYTEGGLFDAVGVAHLPGGTDDIGDPVQEGDIGYRHLDGDWYRFTEIVF</sequence>
<name>A0ABU3WPL2_9NOCA</name>
<organism evidence="2 3">
    <name type="scientific">Rhodococcus zopfii</name>
    <dbReference type="NCBI Taxonomy" id="43772"/>
    <lineage>
        <taxon>Bacteria</taxon>
        <taxon>Bacillati</taxon>
        <taxon>Actinomycetota</taxon>
        <taxon>Actinomycetes</taxon>
        <taxon>Mycobacteriales</taxon>
        <taxon>Nocardiaceae</taxon>
        <taxon>Rhodococcus</taxon>
    </lineage>
</organism>
<keyword evidence="3" id="KW-1185">Reference proteome</keyword>
<feature type="transmembrane region" description="Helical" evidence="1">
    <location>
        <begin position="77"/>
        <end position="100"/>
    </location>
</feature>
<comment type="caution">
    <text evidence="2">The sequence shown here is derived from an EMBL/GenBank/DDBJ whole genome shotgun (WGS) entry which is preliminary data.</text>
</comment>
<dbReference type="Proteomes" id="UP001275440">
    <property type="component" value="Unassembled WGS sequence"/>
</dbReference>
<keyword evidence="1" id="KW-0472">Membrane</keyword>
<keyword evidence="1" id="KW-1133">Transmembrane helix</keyword>
<evidence type="ECO:0008006" key="4">
    <source>
        <dbReference type="Google" id="ProtNLM"/>
    </source>
</evidence>
<keyword evidence="1" id="KW-0812">Transmembrane</keyword>
<gene>
    <name evidence="2" type="ORF">F8M49_12235</name>
</gene>
<evidence type="ECO:0000313" key="3">
    <source>
        <dbReference type="Proteomes" id="UP001275440"/>
    </source>
</evidence>